<dbReference type="OrthoDB" id="9804482at2"/>
<dbReference type="Pfam" id="PF04002">
    <property type="entry name" value="RadC"/>
    <property type="match status" value="1"/>
</dbReference>
<keyword evidence="6" id="KW-0482">Metalloprotease</keyword>
<keyword evidence="4" id="KW-0378">Hydrolase</keyword>
<dbReference type="PROSITE" id="PS50249">
    <property type="entry name" value="MPN"/>
    <property type="match status" value="1"/>
</dbReference>
<dbReference type="Gene3D" id="3.40.140.10">
    <property type="entry name" value="Cytidine Deaminase, domain 2"/>
    <property type="match status" value="1"/>
</dbReference>
<evidence type="ECO:0000256" key="3">
    <source>
        <dbReference type="ARBA" id="ARBA00022723"/>
    </source>
</evidence>
<gene>
    <name evidence="8" type="ORF">MUDAN_MDHGFNIF_01483</name>
</gene>
<evidence type="ECO:0000256" key="6">
    <source>
        <dbReference type="ARBA" id="ARBA00023049"/>
    </source>
</evidence>
<accession>A0A660E1E7</accession>
<dbReference type="SUPFAM" id="SSF102712">
    <property type="entry name" value="JAB1/MPN domain"/>
    <property type="match status" value="1"/>
</dbReference>
<dbReference type="EMBL" id="UYIG01000163">
    <property type="protein sequence ID" value="VDG29951.1"/>
    <property type="molecule type" value="Genomic_DNA"/>
</dbReference>
<evidence type="ECO:0000313" key="8">
    <source>
        <dbReference type="EMBL" id="VDG29951.1"/>
    </source>
</evidence>
<proteinExistence type="inferred from homology"/>
<dbReference type="InterPro" id="IPR025657">
    <property type="entry name" value="RadC_JAB"/>
</dbReference>
<sequence>MNSTAIVTYPDWTAQIKQLIGTYFLTHLAPKPAAIATQQFMGRYPIDQVATWSQQPVTDPLWQGLLTALQCGQLLQRQPRVVLGQVFGSQSLGSALQHDFAQQVQEQLLLLCLDTKNQIVRRQIVFQGTLNTCPVHPRELFQVALQTTTARIVVAHNHPSGDATPSIADRQFTDRLVSSGELLGIPVLDSLIIGENDYFSFAEKGLLNCNTD</sequence>
<dbReference type="InterPro" id="IPR001405">
    <property type="entry name" value="UPF0758"/>
</dbReference>
<dbReference type="PANTHER" id="PTHR30471:SF3">
    <property type="entry name" value="UPF0758 PROTEIN YEES-RELATED"/>
    <property type="match status" value="1"/>
</dbReference>
<dbReference type="Proteomes" id="UP000289996">
    <property type="component" value="Unassembled WGS sequence"/>
</dbReference>
<protein>
    <submittedName>
        <fullName evidence="8">DNA repair protein [Lactobacillus plantarum JDM1]</fullName>
    </submittedName>
</protein>
<evidence type="ECO:0000313" key="9">
    <source>
        <dbReference type="Proteomes" id="UP000289996"/>
    </source>
</evidence>
<dbReference type="PROSITE" id="PS01302">
    <property type="entry name" value="UPF0758"/>
    <property type="match status" value="1"/>
</dbReference>
<keyword evidence="2" id="KW-0645">Protease</keyword>
<organism evidence="8 9">
    <name type="scientific">Lactiplantibacillus mudanjiangensis</name>
    <dbReference type="NCBI Taxonomy" id="1296538"/>
    <lineage>
        <taxon>Bacteria</taxon>
        <taxon>Bacillati</taxon>
        <taxon>Bacillota</taxon>
        <taxon>Bacilli</taxon>
        <taxon>Lactobacillales</taxon>
        <taxon>Lactobacillaceae</taxon>
        <taxon>Lactiplantibacillus</taxon>
    </lineage>
</organism>
<evidence type="ECO:0000256" key="1">
    <source>
        <dbReference type="ARBA" id="ARBA00010243"/>
    </source>
</evidence>
<evidence type="ECO:0000256" key="2">
    <source>
        <dbReference type="ARBA" id="ARBA00022670"/>
    </source>
</evidence>
<dbReference type="InterPro" id="IPR037518">
    <property type="entry name" value="MPN"/>
</dbReference>
<dbReference type="GO" id="GO:0046872">
    <property type="term" value="F:metal ion binding"/>
    <property type="evidence" value="ECO:0007669"/>
    <property type="project" value="UniProtKB-KW"/>
</dbReference>
<dbReference type="PANTHER" id="PTHR30471">
    <property type="entry name" value="DNA REPAIR PROTEIN RADC"/>
    <property type="match status" value="1"/>
</dbReference>
<feature type="domain" description="MPN" evidence="7">
    <location>
        <begin position="85"/>
        <end position="207"/>
    </location>
</feature>
<dbReference type="RefSeq" id="WP_130852268.1">
    <property type="nucleotide sequence ID" value="NZ_UYIG01000163.1"/>
</dbReference>
<name>A0A660E1E7_9LACO</name>
<dbReference type="AlphaFoldDB" id="A0A660E1E7"/>
<evidence type="ECO:0000259" key="7">
    <source>
        <dbReference type="PROSITE" id="PS50249"/>
    </source>
</evidence>
<dbReference type="GO" id="GO:0008237">
    <property type="term" value="F:metallopeptidase activity"/>
    <property type="evidence" value="ECO:0007669"/>
    <property type="project" value="UniProtKB-KW"/>
</dbReference>
<dbReference type="InterPro" id="IPR020891">
    <property type="entry name" value="UPF0758_CS"/>
</dbReference>
<keyword evidence="5" id="KW-0862">Zinc</keyword>
<reference evidence="8 9" key="1">
    <citation type="submission" date="2018-11" db="EMBL/GenBank/DDBJ databases">
        <authorList>
            <person name="Wuyts S."/>
        </authorList>
    </citation>
    <scope>NUCLEOTIDE SEQUENCE [LARGE SCALE GENOMIC DNA]</scope>
    <source>
        <strain evidence="8">Lactobacillus mudanjiangensis AMBF249</strain>
    </source>
</reference>
<keyword evidence="3" id="KW-0479">Metal-binding</keyword>
<keyword evidence="9" id="KW-1185">Reference proteome</keyword>
<dbReference type="GO" id="GO:0006508">
    <property type="term" value="P:proteolysis"/>
    <property type="evidence" value="ECO:0007669"/>
    <property type="project" value="UniProtKB-KW"/>
</dbReference>
<evidence type="ECO:0000256" key="4">
    <source>
        <dbReference type="ARBA" id="ARBA00022801"/>
    </source>
</evidence>
<dbReference type="CDD" id="cd08071">
    <property type="entry name" value="MPN_DUF2466"/>
    <property type="match status" value="1"/>
</dbReference>
<comment type="similarity">
    <text evidence="1">Belongs to the UPF0758 family.</text>
</comment>
<evidence type="ECO:0000256" key="5">
    <source>
        <dbReference type="ARBA" id="ARBA00022833"/>
    </source>
</evidence>